<dbReference type="AlphaFoldDB" id="A0A6I6JKF3"/>
<dbReference type="Proteomes" id="UP000428260">
    <property type="component" value="Chromosome"/>
</dbReference>
<dbReference type="InterPro" id="IPR027387">
    <property type="entry name" value="Cytb/b6-like_sf"/>
</dbReference>
<evidence type="ECO:0000256" key="2">
    <source>
        <dbReference type="SAM" id="Phobius"/>
    </source>
</evidence>
<feature type="transmembrane region" description="Helical" evidence="2">
    <location>
        <begin position="258"/>
        <end position="275"/>
    </location>
</feature>
<dbReference type="GO" id="GO:0016491">
    <property type="term" value="F:oxidoreductase activity"/>
    <property type="evidence" value="ECO:0007669"/>
    <property type="project" value="InterPro"/>
</dbReference>
<reference evidence="4 5" key="1">
    <citation type="submission" date="2019-11" db="EMBL/GenBank/DDBJ databases">
        <authorList>
            <person name="Zheng R.K."/>
            <person name="Sun C.M."/>
        </authorList>
    </citation>
    <scope>NUCLEOTIDE SEQUENCE [LARGE SCALE GENOMIC DNA]</scope>
    <source>
        <strain evidence="4 5">WC007</strain>
    </source>
</reference>
<keyword evidence="5" id="KW-1185">Reference proteome</keyword>
<dbReference type="Pfam" id="PF00033">
    <property type="entry name" value="Cytochrome_B"/>
    <property type="match status" value="1"/>
</dbReference>
<dbReference type="InterPro" id="IPR036280">
    <property type="entry name" value="Multihaem_cyt_sf"/>
</dbReference>
<organism evidence="4 5">
    <name type="scientific">Maribellus comscasis</name>
    <dbReference type="NCBI Taxonomy" id="2681766"/>
    <lineage>
        <taxon>Bacteria</taxon>
        <taxon>Pseudomonadati</taxon>
        <taxon>Bacteroidota</taxon>
        <taxon>Bacteroidia</taxon>
        <taxon>Marinilabiliales</taxon>
        <taxon>Prolixibacteraceae</taxon>
        <taxon>Maribellus</taxon>
    </lineage>
</organism>
<keyword evidence="2" id="KW-0812">Transmembrane</keyword>
<dbReference type="EMBL" id="CP046401">
    <property type="protein sequence ID" value="QGY43276.1"/>
    <property type="molecule type" value="Genomic_DNA"/>
</dbReference>
<protein>
    <recommendedName>
        <fullName evidence="3">Cytochrome b/b6 N-terminal region profile domain-containing protein</fullName>
    </recommendedName>
</protein>
<dbReference type="GO" id="GO:0016020">
    <property type="term" value="C:membrane"/>
    <property type="evidence" value="ECO:0007669"/>
    <property type="project" value="InterPro"/>
</dbReference>
<keyword evidence="1" id="KW-0732">Signal</keyword>
<proteinExistence type="predicted"/>
<dbReference type="GO" id="GO:0022904">
    <property type="term" value="P:respiratory electron transport chain"/>
    <property type="evidence" value="ECO:0007669"/>
    <property type="project" value="InterPro"/>
</dbReference>
<keyword evidence="2" id="KW-0472">Membrane</keyword>
<dbReference type="InterPro" id="IPR005797">
    <property type="entry name" value="Cyt_b/b6_N"/>
</dbReference>
<dbReference type="SUPFAM" id="SSF48695">
    <property type="entry name" value="Multiheme cytochromes"/>
    <property type="match status" value="4"/>
</dbReference>
<keyword evidence="2" id="KW-1133">Transmembrane helix</keyword>
<feature type="domain" description="Cytochrome b/b6 N-terminal region profile" evidence="3">
    <location>
        <begin position="1"/>
        <end position="192"/>
    </location>
</feature>
<sequence>MVKKKNKTTFGTLALAMFWLVAVSGVFLAIPFDVKSPYLSISNMMVSNPWASLIRNFHYWSSQFFLVFSLIHLYDHFHYKQKVGLKKGMAFRLSLAVLIIFLAMISGFLLKGDADSEQARQILQTLSERIPLIGKSLAYSLLGDSESYQLIYVHHIATFTIFIAIVMVEHSRKYWPPISDFILSFIGILGISYLLSAPLHDNLNPAVKGPWYFVGFQEILHWLKYPEWSLLLFLGVLILIYFVNSAKGKTMFLSKRTLLIFSAFYGILTIIGLFFRGESWKWETPWNNEYSYSVLHNFKTPKVKFSPDYTIPEAISSPIIQGRKESCLACHPNTHGFTDSHSPEAIGCFSCHGGNPFATGKKQSHRNMILIPGNLNTAQQSCGTTQCHPEIVERVPTGLMATLSGMISVDRFVFNEQDNPDILTDVHSLGNSAADEHLKNLCVRCHLGNPKTVYGPITEASRGGGCLACHLNYSEEAEKALAQNTGDLINAHPEISLKITNSHCFGCHSRSGRISTSYEGWHETTLLASEMPDSSNYRLIEESRVFIKKQEDVHHQLGLECIDCHHSYEVMGDGNHYAHQEDQQDVQCSDCHIAGQPKIISAEDLDNESAIIAALRFGNISERKFLVTEKHNRALINTFVENDSIYFLTKNSGKKMTMKSPAAACTRDNAHSSLSCSSCHTSWAPTCIGCHNSFDENERAYNMIKNQEQKGGWVEYIGEYKAQQPTLGIRKTENKTEVIPVLPGMILTIDKKSFSKNENDADIFHRLYAPAAPHTTSAKGRSCMSCHNDPIALGYGEGELKYEIKNAKGKWLFNAKYENIEDGLPADAWVDFLKTREGKVSTRSNVFPFSVEQQKKILTVGACLTCHDENSTVMKESLNHFSKVIKTISSECVLPEWK</sequence>
<feature type="transmembrane region" description="Helical" evidence="2">
    <location>
        <begin position="228"/>
        <end position="246"/>
    </location>
</feature>
<dbReference type="KEGG" id="mcos:GM418_06260"/>
<gene>
    <name evidence="4" type="ORF">GM418_06260</name>
</gene>
<dbReference type="InterPro" id="IPR016174">
    <property type="entry name" value="Di-haem_cyt_TM"/>
</dbReference>
<evidence type="ECO:0000259" key="3">
    <source>
        <dbReference type="PROSITE" id="PS51002"/>
    </source>
</evidence>
<feature type="transmembrane region" description="Helical" evidence="2">
    <location>
        <begin position="150"/>
        <end position="168"/>
    </location>
</feature>
<dbReference type="PANTHER" id="PTHR35038:SF8">
    <property type="entry name" value="C-TYPE POLYHEME CYTOCHROME OMCC"/>
    <property type="match status" value="1"/>
</dbReference>
<dbReference type="PROSITE" id="PS51002">
    <property type="entry name" value="CYTB_NTER"/>
    <property type="match status" value="1"/>
</dbReference>
<dbReference type="PANTHER" id="PTHR35038">
    <property type="entry name" value="DISSIMILATORY SULFITE REDUCTASE SIRA"/>
    <property type="match status" value="1"/>
</dbReference>
<dbReference type="SUPFAM" id="SSF81342">
    <property type="entry name" value="Transmembrane di-heme cytochromes"/>
    <property type="match status" value="1"/>
</dbReference>
<evidence type="ECO:0000313" key="5">
    <source>
        <dbReference type="Proteomes" id="UP000428260"/>
    </source>
</evidence>
<evidence type="ECO:0000256" key="1">
    <source>
        <dbReference type="ARBA" id="ARBA00022729"/>
    </source>
</evidence>
<dbReference type="GO" id="GO:0009055">
    <property type="term" value="F:electron transfer activity"/>
    <property type="evidence" value="ECO:0007669"/>
    <property type="project" value="InterPro"/>
</dbReference>
<feature type="transmembrane region" description="Helical" evidence="2">
    <location>
        <begin position="180"/>
        <end position="199"/>
    </location>
</feature>
<name>A0A6I6JKF3_9BACT</name>
<dbReference type="Gene3D" id="1.20.810.10">
    <property type="entry name" value="Cytochrome Bc1 Complex, Chain C"/>
    <property type="match status" value="1"/>
</dbReference>
<dbReference type="RefSeq" id="WP_158864247.1">
    <property type="nucleotide sequence ID" value="NZ_CP046401.1"/>
</dbReference>
<feature type="transmembrane region" description="Helical" evidence="2">
    <location>
        <begin position="57"/>
        <end position="77"/>
    </location>
</feature>
<feature type="transmembrane region" description="Helical" evidence="2">
    <location>
        <begin position="89"/>
        <end position="110"/>
    </location>
</feature>
<accession>A0A6I6JKF3</accession>
<evidence type="ECO:0000313" key="4">
    <source>
        <dbReference type="EMBL" id="QGY43276.1"/>
    </source>
</evidence>
<dbReference type="InterPro" id="IPR051829">
    <property type="entry name" value="Multiheme_Cytochr_ET"/>
</dbReference>